<gene>
    <name evidence="2" type="ORF">KCTCHS21_61530</name>
</gene>
<keyword evidence="3" id="KW-1185">Reference proteome</keyword>
<proteinExistence type="predicted"/>
<accession>A0A3T1DFE2</accession>
<protein>
    <submittedName>
        <fullName evidence="2">Uncharacterized protein</fullName>
    </submittedName>
</protein>
<feature type="transmembrane region" description="Helical" evidence="1">
    <location>
        <begin position="74"/>
        <end position="98"/>
    </location>
</feature>
<keyword evidence="1" id="KW-1133">Transmembrane helix</keyword>
<feature type="transmembrane region" description="Helical" evidence="1">
    <location>
        <begin position="104"/>
        <end position="128"/>
    </location>
</feature>
<dbReference type="OrthoDB" id="2679599at2"/>
<dbReference type="AlphaFoldDB" id="A0A3T1DFE2"/>
<dbReference type="RefSeq" id="WP_130616227.1">
    <property type="nucleotide sequence ID" value="NZ_AP019400.1"/>
</dbReference>
<keyword evidence="1" id="KW-0472">Membrane</keyword>
<evidence type="ECO:0000256" key="1">
    <source>
        <dbReference type="SAM" id="Phobius"/>
    </source>
</evidence>
<organism evidence="2 3">
    <name type="scientific">Cohnella abietis</name>
    <dbReference type="NCBI Taxonomy" id="2507935"/>
    <lineage>
        <taxon>Bacteria</taxon>
        <taxon>Bacillati</taxon>
        <taxon>Bacillota</taxon>
        <taxon>Bacilli</taxon>
        <taxon>Bacillales</taxon>
        <taxon>Paenibacillaceae</taxon>
        <taxon>Cohnella</taxon>
    </lineage>
</organism>
<feature type="transmembrane region" description="Helical" evidence="1">
    <location>
        <begin position="12"/>
        <end position="34"/>
    </location>
</feature>
<sequence>MDKQRDYARIVTFIYVLALLVTLAVVFLIGLPFARTSHTWISLGTLILAETFIYGIVVHYLSNGNRASRLIPGYLALGTIAGLYFIAVVIFIVVFSLAADVSTYSYSLLHVIALGVMGIAAGLVALYYRNAESDDEKIISQVQWVSAMRSELLSIKQQLEGCKHEAEYGLVKKIAELDEKVRFSDPASHPSLVMTEQNLLQQARQLASEVSTFVKASDKDSEAQASEKLRDQIRDIRNVISTRNQQLIQLK</sequence>
<reference evidence="2 3" key="1">
    <citation type="submission" date="2019-01" db="EMBL/GenBank/DDBJ databases">
        <title>Complete genome sequence of Cohnella hallensis HS21 isolated from Korean fir (Abies koreana) rhizospheric soil.</title>
        <authorList>
            <person name="Jiang L."/>
            <person name="Kang S.W."/>
            <person name="Kim S."/>
            <person name="Jung J."/>
            <person name="Kim C.Y."/>
            <person name="Kim D.H."/>
            <person name="Kim S.W."/>
            <person name="Lee J."/>
        </authorList>
    </citation>
    <scope>NUCLEOTIDE SEQUENCE [LARGE SCALE GENOMIC DNA]</scope>
    <source>
        <strain evidence="2 3">HS21</strain>
    </source>
</reference>
<evidence type="ECO:0000313" key="3">
    <source>
        <dbReference type="Proteomes" id="UP000289856"/>
    </source>
</evidence>
<dbReference type="KEGG" id="cohn:KCTCHS21_61530"/>
<name>A0A3T1DFE2_9BACL</name>
<dbReference type="EMBL" id="AP019400">
    <property type="protein sequence ID" value="BBI36754.1"/>
    <property type="molecule type" value="Genomic_DNA"/>
</dbReference>
<dbReference type="Proteomes" id="UP000289856">
    <property type="component" value="Chromosome"/>
</dbReference>
<feature type="transmembrane region" description="Helical" evidence="1">
    <location>
        <begin position="40"/>
        <end position="62"/>
    </location>
</feature>
<keyword evidence="1" id="KW-0812">Transmembrane</keyword>
<evidence type="ECO:0000313" key="2">
    <source>
        <dbReference type="EMBL" id="BBI36754.1"/>
    </source>
</evidence>